<proteinExistence type="predicted"/>
<dbReference type="GO" id="GO:0010041">
    <property type="term" value="P:response to iron(III) ion"/>
    <property type="evidence" value="ECO:0007669"/>
    <property type="project" value="TreeGrafter"/>
</dbReference>
<dbReference type="PANTHER" id="PTHR33908">
    <property type="entry name" value="MANNOSYLTRANSFERASE YKCB-RELATED"/>
    <property type="match status" value="1"/>
</dbReference>
<sequence>MSTLLDRPVAAPPPPEQPARTAPRRERSRARTLLLGPAGDPRWVRPSLVTLLAATGVLYVWDLAASGWANAFYAAAAQAGSRSWEAFFYGSSDAANSITVDKPPASLWVMDLSVRLFGLSSWSLLVPQALMGVATVGVVHLAVRRVAGPGAGLLASAVTALTPVAVLMFRFDNPDSLLVLLLTLAAYLVVRALQSGRRATLVGVGVLIGFAFLTKTLQAFLVVPGFALVWLVCAPTPFRRRLVDLLWAGLAMVVAGGWWVAVVELVPADWRPFIGGSQTNSVWELIWGYNGLGRLTGDETGSVGGGLGWGETGLGRLFGYDVGGQVAWLLPAALVLGVAGLLALGRAARTDVRRSGLLVWLSWLVVTGLTFSLMAGIFHAYYTVALAPAIGAVVGIGGALLWARRRHWVARFVLAATLAGTAAWGWALLGRTPWFLPWLAPTVLVVGLVAAAGLLVVQLLPRLVAALVVVAGVLAALGGPAAFALQTAATPHTGSIVTAGPDAASRFGPSRFAPTGGGFSLGTPPPGATAGVATTSAPTSPGGGAVPGGSGRVSTRGNLLGASDPTPRVVAALRSNASAYTWVAAAVGSQSAAGYQLATGDPVMAVGGFNGSDPSPTLDQFQQDVAEGRIHWFVGGTVGRSSGGSDASIQIAQWVAAHYTATPVDGIQLYDLTTTAG</sequence>
<comment type="subcellular location">
    <subcellularLocation>
        <location evidence="1">Cell membrane</location>
        <topology evidence="1">Multi-pass membrane protein</topology>
    </subcellularLocation>
</comment>
<dbReference type="InterPro" id="IPR050297">
    <property type="entry name" value="LipidA_mod_glycosyltrf_83"/>
</dbReference>
<feature type="transmembrane region" description="Helical" evidence="9">
    <location>
        <begin position="206"/>
        <end position="233"/>
    </location>
</feature>
<dbReference type="AlphaFoldDB" id="A0A1G7L551"/>
<feature type="transmembrane region" description="Helical" evidence="9">
    <location>
        <begin position="149"/>
        <end position="169"/>
    </location>
</feature>
<evidence type="ECO:0000256" key="9">
    <source>
        <dbReference type="SAM" id="Phobius"/>
    </source>
</evidence>
<dbReference type="InterPro" id="IPR056785">
    <property type="entry name" value="YkcA/B-like_C"/>
</dbReference>
<dbReference type="GO" id="GO:0016763">
    <property type="term" value="F:pentosyltransferase activity"/>
    <property type="evidence" value="ECO:0007669"/>
    <property type="project" value="TreeGrafter"/>
</dbReference>
<evidence type="ECO:0000313" key="12">
    <source>
        <dbReference type="EMBL" id="SDF44618.1"/>
    </source>
</evidence>
<keyword evidence="7 9" id="KW-0472">Membrane</keyword>
<dbReference type="GO" id="GO:0005886">
    <property type="term" value="C:plasma membrane"/>
    <property type="evidence" value="ECO:0007669"/>
    <property type="project" value="UniProtKB-SubCell"/>
</dbReference>
<feature type="transmembrane region" description="Helical" evidence="9">
    <location>
        <begin position="464"/>
        <end position="485"/>
    </location>
</feature>
<dbReference type="Pfam" id="PF13231">
    <property type="entry name" value="PMT_2"/>
    <property type="match status" value="1"/>
</dbReference>
<evidence type="ECO:0000259" key="10">
    <source>
        <dbReference type="Pfam" id="PF13231"/>
    </source>
</evidence>
<evidence type="ECO:0000256" key="2">
    <source>
        <dbReference type="ARBA" id="ARBA00022475"/>
    </source>
</evidence>
<dbReference type="PANTHER" id="PTHR33908:SF3">
    <property type="entry name" value="UNDECAPRENYL PHOSPHATE-ALPHA-4-AMINO-4-DEOXY-L-ARABINOSE ARABINOSYL TRANSFERASE"/>
    <property type="match status" value="1"/>
</dbReference>
<keyword evidence="3" id="KW-0328">Glycosyltransferase</keyword>
<feature type="transmembrane region" description="Helical" evidence="9">
    <location>
        <begin position="245"/>
        <end position="263"/>
    </location>
</feature>
<evidence type="ECO:0000256" key="3">
    <source>
        <dbReference type="ARBA" id="ARBA00022676"/>
    </source>
</evidence>
<feature type="transmembrane region" description="Helical" evidence="9">
    <location>
        <begin position="409"/>
        <end position="429"/>
    </location>
</feature>
<keyword evidence="6 9" id="KW-1133">Transmembrane helix</keyword>
<protein>
    <submittedName>
        <fullName evidence="12">4-amino-4-deoxy-L-arabinose transferase</fullName>
    </submittedName>
</protein>
<evidence type="ECO:0000256" key="5">
    <source>
        <dbReference type="ARBA" id="ARBA00022692"/>
    </source>
</evidence>
<feature type="transmembrane region" description="Helical" evidence="9">
    <location>
        <begin position="357"/>
        <end position="378"/>
    </location>
</feature>
<evidence type="ECO:0000259" key="11">
    <source>
        <dbReference type="Pfam" id="PF24878"/>
    </source>
</evidence>
<keyword evidence="5 9" id="KW-0812">Transmembrane</keyword>
<dbReference type="OrthoDB" id="5241882at2"/>
<feature type="transmembrane region" description="Helical" evidence="9">
    <location>
        <begin position="435"/>
        <end position="457"/>
    </location>
</feature>
<feature type="transmembrane region" description="Helical" evidence="9">
    <location>
        <begin position="122"/>
        <end position="143"/>
    </location>
</feature>
<feature type="transmembrane region" description="Helical" evidence="9">
    <location>
        <begin position="384"/>
        <end position="402"/>
    </location>
</feature>
<feature type="domain" description="Putative mannosyltransferase YkcA/B-like C-terminal" evidence="11">
    <location>
        <begin position="570"/>
        <end position="658"/>
    </location>
</feature>
<evidence type="ECO:0000256" key="6">
    <source>
        <dbReference type="ARBA" id="ARBA00022989"/>
    </source>
</evidence>
<feature type="region of interest" description="Disordered" evidence="8">
    <location>
        <begin position="515"/>
        <end position="561"/>
    </location>
</feature>
<evidence type="ECO:0000256" key="4">
    <source>
        <dbReference type="ARBA" id="ARBA00022679"/>
    </source>
</evidence>
<evidence type="ECO:0000256" key="8">
    <source>
        <dbReference type="SAM" id="MobiDB-lite"/>
    </source>
</evidence>
<keyword evidence="4 12" id="KW-0808">Transferase</keyword>
<dbReference type="InterPro" id="IPR038731">
    <property type="entry name" value="RgtA/B/C-like"/>
</dbReference>
<gene>
    <name evidence="12" type="ORF">SAMN05660324_0139</name>
</gene>
<dbReference type="GO" id="GO:0009103">
    <property type="term" value="P:lipopolysaccharide biosynthetic process"/>
    <property type="evidence" value="ECO:0007669"/>
    <property type="project" value="UniProtKB-ARBA"/>
</dbReference>
<dbReference type="RefSeq" id="WP_091056651.1">
    <property type="nucleotide sequence ID" value="NZ_FNCF01000001.1"/>
</dbReference>
<evidence type="ECO:0000256" key="1">
    <source>
        <dbReference type="ARBA" id="ARBA00004651"/>
    </source>
</evidence>
<accession>A0A1G7L551</accession>
<keyword evidence="2" id="KW-1003">Cell membrane</keyword>
<dbReference type="Proteomes" id="UP000198863">
    <property type="component" value="Unassembled WGS sequence"/>
</dbReference>
<feature type="compositionally biased region" description="Gly residues" evidence="8">
    <location>
        <begin position="541"/>
        <end position="551"/>
    </location>
</feature>
<evidence type="ECO:0000256" key="7">
    <source>
        <dbReference type="ARBA" id="ARBA00023136"/>
    </source>
</evidence>
<evidence type="ECO:0000313" key="13">
    <source>
        <dbReference type="Proteomes" id="UP000198863"/>
    </source>
</evidence>
<feature type="transmembrane region" description="Helical" evidence="9">
    <location>
        <begin position="176"/>
        <end position="194"/>
    </location>
</feature>
<organism evidence="12 13">
    <name type="scientific">Klenkia brasiliensis</name>
    <dbReference type="NCBI Taxonomy" id="333142"/>
    <lineage>
        <taxon>Bacteria</taxon>
        <taxon>Bacillati</taxon>
        <taxon>Actinomycetota</taxon>
        <taxon>Actinomycetes</taxon>
        <taxon>Geodermatophilales</taxon>
        <taxon>Geodermatophilaceae</taxon>
        <taxon>Klenkia</taxon>
    </lineage>
</organism>
<keyword evidence="13" id="KW-1185">Reference proteome</keyword>
<reference evidence="13" key="1">
    <citation type="submission" date="2016-10" db="EMBL/GenBank/DDBJ databases">
        <authorList>
            <person name="Varghese N."/>
            <person name="Submissions S."/>
        </authorList>
    </citation>
    <scope>NUCLEOTIDE SEQUENCE [LARGE SCALE GENOMIC DNA]</scope>
    <source>
        <strain evidence="13">DSM 44526</strain>
    </source>
</reference>
<dbReference type="EMBL" id="FNCF01000001">
    <property type="protein sequence ID" value="SDF44618.1"/>
    <property type="molecule type" value="Genomic_DNA"/>
</dbReference>
<feature type="region of interest" description="Disordered" evidence="8">
    <location>
        <begin position="1"/>
        <end position="27"/>
    </location>
</feature>
<name>A0A1G7L551_9ACTN</name>
<feature type="transmembrane region" description="Helical" evidence="9">
    <location>
        <begin position="326"/>
        <end position="345"/>
    </location>
</feature>
<feature type="domain" description="Glycosyltransferase RgtA/B/C/D-like" evidence="10">
    <location>
        <begin position="101"/>
        <end position="254"/>
    </location>
</feature>
<dbReference type="Pfam" id="PF24878">
    <property type="entry name" value="YkcB_C"/>
    <property type="match status" value="1"/>
</dbReference>